<comment type="caution">
    <text evidence="1">The sequence shown here is derived from an EMBL/GenBank/DDBJ whole genome shotgun (WGS) entry which is preliminary data.</text>
</comment>
<gene>
    <name evidence="1" type="ORF">Tco_0894058</name>
</gene>
<protein>
    <submittedName>
        <fullName evidence="1">Uncharacterized protein</fullName>
    </submittedName>
</protein>
<evidence type="ECO:0000313" key="2">
    <source>
        <dbReference type="Proteomes" id="UP001151760"/>
    </source>
</evidence>
<organism evidence="1 2">
    <name type="scientific">Tanacetum coccineum</name>
    <dbReference type="NCBI Taxonomy" id="301880"/>
    <lineage>
        <taxon>Eukaryota</taxon>
        <taxon>Viridiplantae</taxon>
        <taxon>Streptophyta</taxon>
        <taxon>Embryophyta</taxon>
        <taxon>Tracheophyta</taxon>
        <taxon>Spermatophyta</taxon>
        <taxon>Magnoliopsida</taxon>
        <taxon>eudicotyledons</taxon>
        <taxon>Gunneridae</taxon>
        <taxon>Pentapetalae</taxon>
        <taxon>asterids</taxon>
        <taxon>campanulids</taxon>
        <taxon>Asterales</taxon>
        <taxon>Asteraceae</taxon>
        <taxon>Asteroideae</taxon>
        <taxon>Anthemideae</taxon>
        <taxon>Anthemidinae</taxon>
        <taxon>Tanacetum</taxon>
    </lineage>
</organism>
<evidence type="ECO:0000313" key="1">
    <source>
        <dbReference type="EMBL" id="GJT24121.1"/>
    </source>
</evidence>
<keyword evidence="2" id="KW-1185">Reference proteome</keyword>
<sequence length="172" mass="19504">MWNSFMTDNATSTMHNLHTKKGATIHQLCLGEGARKVAAKIGKCKEKVMSMFEKTEDEYNDLISKKNIIKGFRRDGSDVWEEADESVELYDEENDNLVGDTNITVMDGVESDEELKVPPTQLHVDATSDTEIEADSDGVWSVGCGKLYFKSNYIYNKQWKNTMIILASWHVL</sequence>
<name>A0ABQ5CDY8_9ASTR</name>
<reference evidence="1" key="1">
    <citation type="journal article" date="2022" name="Int. J. Mol. Sci.">
        <title>Draft Genome of Tanacetum Coccineum: Genomic Comparison of Closely Related Tanacetum-Family Plants.</title>
        <authorList>
            <person name="Yamashiro T."/>
            <person name="Shiraishi A."/>
            <person name="Nakayama K."/>
            <person name="Satake H."/>
        </authorList>
    </citation>
    <scope>NUCLEOTIDE SEQUENCE</scope>
</reference>
<dbReference type="Proteomes" id="UP001151760">
    <property type="component" value="Unassembled WGS sequence"/>
</dbReference>
<reference evidence="1" key="2">
    <citation type="submission" date="2022-01" db="EMBL/GenBank/DDBJ databases">
        <authorList>
            <person name="Yamashiro T."/>
            <person name="Shiraishi A."/>
            <person name="Satake H."/>
            <person name="Nakayama K."/>
        </authorList>
    </citation>
    <scope>NUCLEOTIDE SEQUENCE</scope>
</reference>
<dbReference type="EMBL" id="BQNB010014110">
    <property type="protein sequence ID" value="GJT24121.1"/>
    <property type="molecule type" value="Genomic_DNA"/>
</dbReference>
<accession>A0ABQ5CDY8</accession>
<proteinExistence type="predicted"/>